<dbReference type="EMBL" id="UYRX01000019">
    <property type="protein sequence ID" value="VDK69235.1"/>
    <property type="molecule type" value="Genomic_DNA"/>
</dbReference>
<dbReference type="PANTHER" id="PTHR45748:SF7">
    <property type="entry name" value="1-PHOSPHATIDYLINOSITOL 3-PHOSPHATE 5-KINASE-RELATED"/>
    <property type="match status" value="1"/>
</dbReference>
<evidence type="ECO:0000313" key="8">
    <source>
        <dbReference type="Proteomes" id="UP000277928"/>
    </source>
</evidence>
<sequence>MHQQIQGMDKPADDDTCITYFAPHPEEMSDEAVRAVSSTSSSIFGNFLNRFFKSAKDISLSGNEDGMATSISSSENSKNSDQSKHDEIEASNISTKNEAGRISINSKENSESGSDTVGERKRARIPFASVLKRRNPCLLDYERSDFRRYWMPDSSGRECYECQERFSAFRRRHHCRLCGQIFCSKCCGVQISGSLLGYTGDLRLCTYCAHIIVSNLPQVESKLEDRPSSPVCDQKSMHEAGVSVSTIFAGPVSWSLNSSAVVDENTEDGTSLHFAVPKKSSMKLDSPAQLSVTELAMYNSGVQCSATQDVEDDHEPEWVKNIEMTDNVKPVDSSNLKPEPMDYSHLASQKDDMNTENMSNFDVDNGQPTRKTSSSKPENVDCRFSETIERCFEIQSEKLILHLFNREGLDPREWWDIIWSVSHIVSSIVKVDMGGRKNANVMKHAHIKSLHVAVEKPSAKVIEGTVCSKSIRHESMPSEIRNASVLTLEGSIEYERVNDKLSSIEPIISQESEYLRNQVERMLSHRPSVVLVERNVAGLAVQMLLHAGITLVSNIKPRVLQRIARSTGADVMPSLDAQILNQKIGFCPFFRQEKIQLADGKYKCLLMFEECQRELGCSVLLRGNSKRDLRTAKRILHYAILMLYSNNLEVKLLSNCGTTLTNQSADCDVCSVNSAELNANKDSFCIRLKKSTLSPSPLINFGIPFLETSKGRRCSLRKFFNRFISSLSAENNSSRKYLDCETEENSPLEISRHPFVKNVTLTELDEDAIASFRAFSGCILRCNINKQNRIRPRKETVPNREVEDILDPLAHQQISVLFGSFCAKSPNAPLFCIRPWVVNMDYYGVNDMSLGDFLRKYCFNRAYQCPSANCDLPMMEHSRRLVHRNVCVEITTQNYVHLSGESNSAAQDEQSDTLLGWHYCPKYSRFQFTT</sequence>
<protein>
    <recommendedName>
        <fullName evidence="6">FYVE-type domain-containing protein</fullName>
    </recommendedName>
</protein>
<dbReference type="InterPro" id="IPR000306">
    <property type="entry name" value="Znf_FYVE"/>
</dbReference>
<dbReference type="GO" id="GO:0046854">
    <property type="term" value="P:phosphatidylinositol phosphate biosynthetic process"/>
    <property type="evidence" value="ECO:0007669"/>
    <property type="project" value="TreeGrafter"/>
</dbReference>
<feature type="compositionally biased region" description="Low complexity" evidence="5">
    <location>
        <begin position="70"/>
        <end position="80"/>
    </location>
</feature>
<dbReference type="PANTHER" id="PTHR45748">
    <property type="entry name" value="1-PHOSPHATIDYLINOSITOL 3-PHOSPHATE 5-KINASE-RELATED"/>
    <property type="match status" value="1"/>
</dbReference>
<dbReference type="InterPro" id="IPR017455">
    <property type="entry name" value="Znf_FYVE-rel"/>
</dbReference>
<keyword evidence="8" id="KW-1185">Reference proteome</keyword>
<keyword evidence="2 4" id="KW-0863">Zinc-finger</keyword>
<dbReference type="PROSITE" id="PS50178">
    <property type="entry name" value="ZF_FYVE"/>
    <property type="match status" value="1"/>
</dbReference>
<reference evidence="7 8" key="1">
    <citation type="submission" date="2018-08" db="EMBL/GenBank/DDBJ databases">
        <authorList>
            <person name="Laetsch R D."/>
            <person name="Stevens L."/>
            <person name="Kumar S."/>
            <person name="Blaxter L. M."/>
        </authorList>
    </citation>
    <scope>NUCLEOTIDE SEQUENCE [LARGE SCALE GENOMIC DNA]</scope>
</reference>
<dbReference type="Gene3D" id="3.30.40.10">
    <property type="entry name" value="Zinc/RING finger domain, C3HC4 (zinc finger)"/>
    <property type="match status" value="1"/>
</dbReference>
<evidence type="ECO:0000256" key="2">
    <source>
        <dbReference type="ARBA" id="ARBA00022771"/>
    </source>
</evidence>
<feature type="region of interest" description="Disordered" evidence="5">
    <location>
        <begin position="327"/>
        <end position="380"/>
    </location>
</feature>
<evidence type="ECO:0000256" key="3">
    <source>
        <dbReference type="ARBA" id="ARBA00022833"/>
    </source>
</evidence>
<dbReference type="OrthoDB" id="158357at2759"/>
<dbReference type="InterPro" id="IPR013083">
    <property type="entry name" value="Znf_RING/FYVE/PHD"/>
</dbReference>
<dbReference type="GO" id="GO:0010008">
    <property type="term" value="C:endosome membrane"/>
    <property type="evidence" value="ECO:0007669"/>
    <property type="project" value="TreeGrafter"/>
</dbReference>
<evidence type="ECO:0000313" key="7">
    <source>
        <dbReference type="EMBL" id="VDK69235.1"/>
    </source>
</evidence>
<dbReference type="InterPro" id="IPR027409">
    <property type="entry name" value="GroEL-like_apical_dom_sf"/>
</dbReference>
<accession>A0A3P6SNY4</accession>
<dbReference type="Pfam" id="PF00118">
    <property type="entry name" value="Cpn60_TCP1"/>
    <property type="match status" value="1"/>
</dbReference>
<name>A0A3P6SNY4_LITSI</name>
<dbReference type="GO" id="GO:0005524">
    <property type="term" value="F:ATP binding"/>
    <property type="evidence" value="ECO:0007669"/>
    <property type="project" value="InterPro"/>
</dbReference>
<dbReference type="InterPro" id="IPR011011">
    <property type="entry name" value="Znf_FYVE_PHD"/>
</dbReference>
<dbReference type="STRING" id="42156.A0A3P6SNY4"/>
<feature type="region of interest" description="Disordered" evidence="5">
    <location>
        <begin position="65"/>
        <end position="118"/>
    </location>
</feature>
<evidence type="ECO:0000259" key="6">
    <source>
        <dbReference type="PROSITE" id="PS50178"/>
    </source>
</evidence>
<dbReference type="CDD" id="cd15725">
    <property type="entry name" value="FYVE_PIKfyve_Fab1"/>
    <property type="match status" value="1"/>
</dbReference>
<dbReference type="InterPro" id="IPR002423">
    <property type="entry name" value="Cpn60/GroEL/TCP-1"/>
</dbReference>
<feature type="compositionally biased region" description="Polar residues" evidence="5">
    <location>
        <begin position="91"/>
        <end position="115"/>
    </location>
</feature>
<proteinExistence type="predicted"/>
<dbReference type="GO" id="GO:0000285">
    <property type="term" value="F:1-phosphatidylinositol-3-phosphate 5-kinase activity"/>
    <property type="evidence" value="ECO:0007669"/>
    <property type="project" value="TreeGrafter"/>
</dbReference>
<evidence type="ECO:0000256" key="1">
    <source>
        <dbReference type="ARBA" id="ARBA00022723"/>
    </source>
</evidence>
<dbReference type="GO" id="GO:0008270">
    <property type="term" value="F:zinc ion binding"/>
    <property type="evidence" value="ECO:0007669"/>
    <property type="project" value="UniProtKB-KW"/>
</dbReference>
<organism evidence="7 8">
    <name type="scientific">Litomosoides sigmodontis</name>
    <name type="common">Filarial nematode worm</name>
    <dbReference type="NCBI Taxonomy" id="42156"/>
    <lineage>
        <taxon>Eukaryota</taxon>
        <taxon>Metazoa</taxon>
        <taxon>Ecdysozoa</taxon>
        <taxon>Nematoda</taxon>
        <taxon>Chromadorea</taxon>
        <taxon>Rhabditida</taxon>
        <taxon>Spirurina</taxon>
        <taxon>Spiruromorpha</taxon>
        <taxon>Filarioidea</taxon>
        <taxon>Onchocercidae</taxon>
        <taxon>Litomosoides</taxon>
    </lineage>
</organism>
<keyword evidence="3" id="KW-0862">Zinc</keyword>
<evidence type="ECO:0000256" key="5">
    <source>
        <dbReference type="SAM" id="MobiDB-lite"/>
    </source>
</evidence>
<dbReference type="Pfam" id="PF01363">
    <property type="entry name" value="FYVE"/>
    <property type="match status" value="1"/>
</dbReference>
<dbReference type="OMA" id="NECASFF"/>
<dbReference type="SMART" id="SM00064">
    <property type="entry name" value="FYVE"/>
    <property type="match status" value="1"/>
</dbReference>
<gene>
    <name evidence="7" type="ORF">NLS_LOCUS699</name>
</gene>
<dbReference type="Proteomes" id="UP000277928">
    <property type="component" value="Unassembled WGS sequence"/>
</dbReference>
<dbReference type="FunFam" id="3.50.7.10:FF:000007">
    <property type="entry name" value="1-phosphatidylinositol 3-phosphate 5-kinase isoform X1"/>
    <property type="match status" value="1"/>
</dbReference>
<feature type="compositionally biased region" description="Polar residues" evidence="5">
    <location>
        <begin position="355"/>
        <end position="377"/>
    </location>
</feature>
<dbReference type="Gene3D" id="3.50.7.10">
    <property type="entry name" value="GroEL"/>
    <property type="match status" value="1"/>
</dbReference>
<keyword evidence="1" id="KW-0479">Metal-binding</keyword>
<dbReference type="SUPFAM" id="SSF52029">
    <property type="entry name" value="GroEL apical domain-like"/>
    <property type="match status" value="1"/>
</dbReference>
<feature type="domain" description="FYVE-type" evidence="6">
    <location>
        <begin position="153"/>
        <end position="208"/>
    </location>
</feature>
<dbReference type="AlphaFoldDB" id="A0A3P6SNY4"/>
<evidence type="ECO:0000256" key="4">
    <source>
        <dbReference type="PROSITE-ProRule" id="PRU00091"/>
    </source>
</evidence>
<dbReference type="SUPFAM" id="SSF57903">
    <property type="entry name" value="FYVE/PHD zinc finger"/>
    <property type="match status" value="1"/>
</dbReference>
<dbReference type="FunFam" id="3.30.40.10:FF:000057">
    <property type="entry name" value="1-phosphatidylinositol 3-phosphate 5-kinase isoform X1"/>
    <property type="match status" value="1"/>
</dbReference>